<dbReference type="GO" id="GO:0003677">
    <property type="term" value="F:DNA binding"/>
    <property type="evidence" value="ECO:0007669"/>
    <property type="project" value="UniProtKB-KW"/>
</dbReference>
<dbReference type="CDD" id="cd08422">
    <property type="entry name" value="PBP2_CrgA_like"/>
    <property type="match status" value="1"/>
</dbReference>
<keyword evidence="2" id="KW-0805">Transcription regulation</keyword>
<accession>A0ABD5CFZ2</accession>
<evidence type="ECO:0000259" key="5">
    <source>
        <dbReference type="PROSITE" id="PS50931"/>
    </source>
</evidence>
<evidence type="ECO:0000313" key="6">
    <source>
        <dbReference type="EMBL" id="MDR6204177.1"/>
    </source>
</evidence>
<dbReference type="Proteomes" id="UP001245184">
    <property type="component" value="Unassembled WGS sequence"/>
</dbReference>
<dbReference type="InterPro" id="IPR036388">
    <property type="entry name" value="WH-like_DNA-bd_sf"/>
</dbReference>
<evidence type="ECO:0000313" key="7">
    <source>
        <dbReference type="Proteomes" id="UP001245184"/>
    </source>
</evidence>
<dbReference type="InterPro" id="IPR005119">
    <property type="entry name" value="LysR_subst-bd"/>
</dbReference>
<dbReference type="InterPro" id="IPR058163">
    <property type="entry name" value="LysR-type_TF_proteobact-type"/>
</dbReference>
<dbReference type="SUPFAM" id="SSF46785">
    <property type="entry name" value="Winged helix' DNA-binding domain"/>
    <property type="match status" value="1"/>
</dbReference>
<dbReference type="EMBL" id="JAVIZN010000002">
    <property type="protein sequence ID" value="MDR6204177.1"/>
    <property type="molecule type" value="Genomic_DNA"/>
</dbReference>
<sequence length="353" mass="38837">MASLERRLIDDVQLDNWAGHRFNSATMEQIERLTGLMAFARAASLGSYTAAARSLAVSPSAISKSVQRLEQHFGLKLFSRTTRSLTLTPEGRDLLERTQRLLREAEDIEQAVAAARAEPAGTLKVATSLPVGVHILAAALPQFRKRFPKVNVDVRLSDRIVDLIEEGIDVAVRVGDPGDTRLIARRLAPHRICAFASPDYLKARGTPRHPSDLQSHDCVNFRYQSTGQPAVWPFWMGDKLLELSPPSGLTMDLSDAIATALAAGAGIGISATYIAAPYVKRGELVPVLFEYAYDRFQLHAIWPESRRSNPAVKAFIAFLQEVFPSPAPWDVDVERHARAAAKSLKGRVGRPSR</sequence>
<protein>
    <submittedName>
        <fullName evidence="6">DNA-binding transcriptional LysR family regulator</fullName>
    </submittedName>
</protein>
<name>A0ABD5CFZ2_9BURK</name>
<dbReference type="Gene3D" id="3.40.190.290">
    <property type="match status" value="1"/>
</dbReference>
<dbReference type="FunFam" id="1.10.10.10:FF:000001">
    <property type="entry name" value="LysR family transcriptional regulator"/>
    <property type="match status" value="1"/>
</dbReference>
<feature type="domain" description="HTH lysR-type" evidence="5">
    <location>
        <begin position="31"/>
        <end position="88"/>
    </location>
</feature>
<dbReference type="InterPro" id="IPR000847">
    <property type="entry name" value="LysR_HTH_N"/>
</dbReference>
<dbReference type="PROSITE" id="PS50931">
    <property type="entry name" value="HTH_LYSR"/>
    <property type="match status" value="1"/>
</dbReference>
<dbReference type="SUPFAM" id="SSF53850">
    <property type="entry name" value="Periplasmic binding protein-like II"/>
    <property type="match status" value="1"/>
</dbReference>
<keyword evidence="4" id="KW-0804">Transcription</keyword>
<dbReference type="PANTHER" id="PTHR30537">
    <property type="entry name" value="HTH-TYPE TRANSCRIPTIONAL REGULATOR"/>
    <property type="match status" value="1"/>
</dbReference>
<dbReference type="InterPro" id="IPR036390">
    <property type="entry name" value="WH_DNA-bd_sf"/>
</dbReference>
<evidence type="ECO:0000256" key="2">
    <source>
        <dbReference type="ARBA" id="ARBA00023015"/>
    </source>
</evidence>
<organism evidence="6 7">
    <name type="scientific">Paraburkholderia graminis</name>
    <dbReference type="NCBI Taxonomy" id="60548"/>
    <lineage>
        <taxon>Bacteria</taxon>
        <taxon>Pseudomonadati</taxon>
        <taxon>Pseudomonadota</taxon>
        <taxon>Betaproteobacteria</taxon>
        <taxon>Burkholderiales</taxon>
        <taxon>Burkholderiaceae</taxon>
        <taxon>Paraburkholderia</taxon>
    </lineage>
</organism>
<dbReference type="PRINTS" id="PR00039">
    <property type="entry name" value="HTHLYSR"/>
</dbReference>
<dbReference type="Pfam" id="PF00126">
    <property type="entry name" value="HTH_1"/>
    <property type="match status" value="1"/>
</dbReference>
<reference evidence="6 7" key="1">
    <citation type="submission" date="2023-08" db="EMBL/GenBank/DDBJ databases">
        <title>Genome sequencing of plant associated microbes to promote plant fitness in Sorghum bicolor and Oryza sativa.</title>
        <authorList>
            <person name="Coleman-Derr D."/>
        </authorList>
    </citation>
    <scope>NUCLEOTIDE SEQUENCE [LARGE SCALE GENOMIC DNA]</scope>
    <source>
        <strain evidence="6 7">SLBN-33</strain>
    </source>
</reference>
<proteinExistence type="inferred from homology"/>
<dbReference type="AlphaFoldDB" id="A0ABD5CFZ2"/>
<dbReference type="PANTHER" id="PTHR30537:SF5">
    <property type="entry name" value="HTH-TYPE TRANSCRIPTIONAL ACTIVATOR TTDR-RELATED"/>
    <property type="match status" value="1"/>
</dbReference>
<dbReference type="Pfam" id="PF03466">
    <property type="entry name" value="LysR_substrate"/>
    <property type="match status" value="1"/>
</dbReference>
<comment type="caution">
    <text evidence="6">The sequence shown here is derived from an EMBL/GenBank/DDBJ whole genome shotgun (WGS) entry which is preliminary data.</text>
</comment>
<gene>
    <name evidence="6" type="ORF">QF025_002897</name>
</gene>
<comment type="similarity">
    <text evidence="1">Belongs to the LysR transcriptional regulatory family.</text>
</comment>
<dbReference type="Gene3D" id="1.10.10.10">
    <property type="entry name" value="Winged helix-like DNA-binding domain superfamily/Winged helix DNA-binding domain"/>
    <property type="match status" value="1"/>
</dbReference>
<evidence type="ECO:0000256" key="3">
    <source>
        <dbReference type="ARBA" id="ARBA00023125"/>
    </source>
</evidence>
<evidence type="ECO:0000256" key="4">
    <source>
        <dbReference type="ARBA" id="ARBA00023163"/>
    </source>
</evidence>
<keyword evidence="3 6" id="KW-0238">DNA-binding</keyword>
<evidence type="ECO:0000256" key="1">
    <source>
        <dbReference type="ARBA" id="ARBA00009437"/>
    </source>
</evidence>